<name>A0A381NKL4_9ZZZZ</name>
<sequence length="285" mass="31267">MSITPAFRDGLRRVWSSPALMVLLAVLFPMVGVTGIFFGFGQGIVSVYPALFVFLVVYSIIRAWCTGGILHRYAQNRPMRAGAFQRVCGTFFFRLLRLHLLSALILGGGVTQGQLLILHFYLQSNPGVLAFWVGLVTLVLLGLGYIFCDVVLDYAKIRTVVEDRRSMVFAVTAGFRFAVRRPGAVVRLYLLNGAIAVILLGIQWVAIIYSLHAESWLLQQHWGTVLFFSALGIVPLVWVPLLFLATQTAFFQDELAYPGYTAGSGVSPPDLPVTEVVAGPPTDGV</sequence>
<keyword evidence="1" id="KW-1133">Transmembrane helix</keyword>
<feature type="transmembrane region" description="Helical" evidence="1">
    <location>
        <begin position="47"/>
        <end position="70"/>
    </location>
</feature>
<feature type="transmembrane region" description="Helical" evidence="1">
    <location>
        <begin position="221"/>
        <end position="245"/>
    </location>
</feature>
<dbReference type="AlphaFoldDB" id="A0A381NKL4"/>
<evidence type="ECO:0000256" key="1">
    <source>
        <dbReference type="SAM" id="Phobius"/>
    </source>
</evidence>
<feature type="transmembrane region" description="Helical" evidence="1">
    <location>
        <begin position="20"/>
        <end position="41"/>
    </location>
</feature>
<evidence type="ECO:0000313" key="2">
    <source>
        <dbReference type="EMBL" id="SUZ54664.1"/>
    </source>
</evidence>
<keyword evidence="1" id="KW-0812">Transmembrane</keyword>
<evidence type="ECO:0008006" key="3">
    <source>
        <dbReference type="Google" id="ProtNLM"/>
    </source>
</evidence>
<feature type="transmembrane region" description="Helical" evidence="1">
    <location>
        <begin position="188"/>
        <end position="209"/>
    </location>
</feature>
<protein>
    <recommendedName>
        <fullName evidence="3">Glycerophosphoryl diester phosphodiesterase membrane domain-containing protein</fullName>
    </recommendedName>
</protein>
<gene>
    <name evidence="2" type="ORF">METZ01_LOCUS7518</name>
</gene>
<keyword evidence="1" id="KW-0472">Membrane</keyword>
<feature type="transmembrane region" description="Helical" evidence="1">
    <location>
        <begin position="100"/>
        <end position="122"/>
    </location>
</feature>
<organism evidence="2">
    <name type="scientific">marine metagenome</name>
    <dbReference type="NCBI Taxonomy" id="408172"/>
    <lineage>
        <taxon>unclassified sequences</taxon>
        <taxon>metagenomes</taxon>
        <taxon>ecological metagenomes</taxon>
    </lineage>
</organism>
<dbReference type="EMBL" id="UINC01000400">
    <property type="protein sequence ID" value="SUZ54664.1"/>
    <property type="molecule type" value="Genomic_DNA"/>
</dbReference>
<reference evidence="2" key="1">
    <citation type="submission" date="2018-05" db="EMBL/GenBank/DDBJ databases">
        <authorList>
            <person name="Lanie J.A."/>
            <person name="Ng W.-L."/>
            <person name="Kazmierczak K.M."/>
            <person name="Andrzejewski T.M."/>
            <person name="Davidsen T.M."/>
            <person name="Wayne K.J."/>
            <person name="Tettelin H."/>
            <person name="Glass J.I."/>
            <person name="Rusch D."/>
            <person name="Podicherti R."/>
            <person name="Tsui H.-C.T."/>
            <person name="Winkler M.E."/>
        </authorList>
    </citation>
    <scope>NUCLEOTIDE SEQUENCE</scope>
</reference>
<accession>A0A381NKL4</accession>
<proteinExistence type="predicted"/>
<feature type="transmembrane region" description="Helical" evidence="1">
    <location>
        <begin position="128"/>
        <end position="148"/>
    </location>
</feature>